<keyword evidence="2" id="KW-0677">Repeat</keyword>
<dbReference type="eggNOG" id="KOG0646">
    <property type="taxonomic scope" value="Eukaryota"/>
</dbReference>
<dbReference type="GO" id="GO:0120330">
    <property type="term" value="C:rixosome complex"/>
    <property type="evidence" value="ECO:0007669"/>
    <property type="project" value="TreeGrafter"/>
</dbReference>
<protein>
    <submittedName>
        <fullName evidence="4">Uncharacterized protein</fullName>
    </submittedName>
</protein>
<dbReference type="PRINTS" id="PR00320">
    <property type="entry name" value="GPROTEINBRPT"/>
</dbReference>
<dbReference type="InterPro" id="IPR015943">
    <property type="entry name" value="WD40/YVTN_repeat-like_dom_sf"/>
</dbReference>
<reference evidence="4" key="2">
    <citation type="submission" date="2018-05" db="EMBL/GenBank/DDBJ databases">
        <title>OpunRS2 (Oryza punctata Reference Sequence Version 2).</title>
        <authorList>
            <person name="Zhang J."/>
            <person name="Kudrna D."/>
            <person name="Lee S."/>
            <person name="Talag J."/>
            <person name="Welchert J."/>
            <person name="Wing R.A."/>
        </authorList>
    </citation>
    <scope>NUCLEOTIDE SEQUENCE [LARGE SCALE GENOMIC DNA]</scope>
</reference>
<dbReference type="PROSITE" id="PS00678">
    <property type="entry name" value="WD_REPEATS_1"/>
    <property type="match status" value="2"/>
</dbReference>
<dbReference type="InterPro" id="IPR019775">
    <property type="entry name" value="WD40_repeat_CS"/>
</dbReference>
<dbReference type="PANTHER" id="PTHR18763:SF0">
    <property type="entry name" value="WD REPEAT-CONTAINING PROTEIN 18"/>
    <property type="match status" value="1"/>
</dbReference>
<name>A0A0E0LJK6_ORYPU</name>
<dbReference type="SMART" id="SM00320">
    <property type="entry name" value="WD40"/>
    <property type="match status" value="5"/>
</dbReference>
<dbReference type="AlphaFoldDB" id="A0A0E0LJK6"/>
<evidence type="ECO:0000256" key="3">
    <source>
        <dbReference type="PROSITE-ProRule" id="PRU00221"/>
    </source>
</evidence>
<dbReference type="InterPro" id="IPR020472">
    <property type="entry name" value="WD40_PAC1"/>
</dbReference>
<proteinExistence type="predicted"/>
<evidence type="ECO:0000256" key="2">
    <source>
        <dbReference type="ARBA" id="ARBA00022737"/>
    </source>
</evidence>
<sequence>MAPPQQLVLAASSTDAGVAAWDLRTGAEAIRHRTCASCPRALTVVAGRFLAAAQAPAGNSAPIHYYHWDKPQVAVKSFPVEPIRALIADPEGSYLIGGGISGDIFFWELWDAVVMEEHVPEKIWGHLSSPTLGEAADRRRRRLRRVEAVGLGVGGKDGTAGIREKDRCGGVHAEGHEGTRRERGELLVQWHAHYRAVRCLALYDFLLISGSEDGSIKVWDLLTILDEQSRLEAKTLHIYSFSQHALPVTDVACFHGAIAVSSSEDRTCKIWSLSEGRMLRSISFPAITDSVALDPRSHIFYAGGRDGKIYVTSMGVDVTSPTSDDSSIIGALDDHSKAVTSLALSTDGHVLISGSEDGNVRVWDTRTQQVIRKFKHSQGPVTNVLLVTPKRVNLPPLQSLRKVCSANGGSESRAVIVPQPENDVQISGNFSSNFLERCLDAIQPGSSSRLFESGASRYGAPKKQGYEWRSKYLELQDLFVRENQTDSNSLRGLM</sequence>
<keyword evidence="5" id="KW-1185">Reference proteome</keyword>
<dbReference type="PANTHER" id="PTHR18763">
    <property type="entry name" value="WD-REPEAT PROTEIN 18"/>
    <property type="match status" value="1"/>
</dbReference>
<feature type="repeat" description="WD" evidence="3">
    <location>
        <begin position="190"/>
        <end position="221"/>
    </location>
</feature>
<dbReference type="STRING" id="4537.A0A0E0LJK6"/>
<dbReference type="SUPFAM" id="SSF50998">
    <property type="entry name" value="Quinoprotein alcohol dehydrogenase-like"/>
    <property type="match status" value="1"/>
</dbReference>
<dbReference type="Proteomes" id="UP000026962">
    <property type="component" value="Chromosome 7"/>
</dbReference>
<dbReference type="PROSITE" id="PS50294">
    <property type="entry name" value="WD_REPEATS_REGION"/>
    <property type="match status" value="2"/>
</dbReference>
<reference evidence="4" key="1">
    <citation type="submission" date="2015-04" db="UniProtKB">
        <authorList>
            <consortium name="EnsemblPlants"/>
        </authorList>
    </citation>
    <scope>IDENTIFICATION</scope>
</reference>
<evidence type="ECO:0000313" key="4">
    <source>
        <dbReference type="EnsemblPlants" id="OPUNC07G10090.1"/>
    </source>
</evidence>
<dbReference type="InterPro" id="IPR011047">
    <property type="entry name" value="Quinoprotein_ADH-like_sf"/>
</dbReference>
<dbReference type="GO" id="GO:1902184">
    <property type="term" value="P:negative regulation of shoot apical meristem development"/>
    <property type="evidence" value="ECO:0007669"/>
    <property type="project" value="EnsemblPlants"/>
</dbReference>
<evidence type="ECO:0000256" key="1">
    <source>
        <dbReference type="ARBA" id="ARBA00022574"/>
    </source>
</evidence>
<dbReference type="PROSITE" id="PS50082">
    <property type="entry name" value="WD_REPEATS_2"/>
    <property type="match status" value="2"/>
</dbReference>
<dbReference type="Gramene" id="OPUNC07G10090.1">
    <property type="protein sequence ID" value="OPUNC07G10090.1"/>
    <property type="gene ID" value="OPUNC07G10090"/>
</dbReference>
<keyword evidence="1 3" id="KW-0853">WD repeat</keyword>
<organism evidence="4">
    <name type="scientific">Oryza punctata</name>
    <name type="common">Red rice</name>
    <dbReference type="NCBI Taxonomy" id="4537"/>
    <lineage>
        <taxon>Eukaryota</taxon>
        <taxon>Viridiplantae</taxon>
        <taxon>Streptophyta</taxon>
        <taxon>Embryophyta</taxon>
        <taxon>Tracheophyta</taxon>
        <taxon>Spermatophyta</taxon>
        <taxon>Magnoliopsida</taxon>
        <taxon>Liliopsida</taxon>
        <taxon>Poales</taxon>
        <taxon>Poaceae</taxon>
        <taxon>BOP clade</taxon>
        <taxon>Oryzoideae</taxon>
        <taxon>Oryzeae</taxon>
        <taxon>Oryzinae</taxon>
        <taxon>Oryza</taxon>
    </lineage>
</organism>
<dbReference type="GO" id="GO:0006261">
    <property type="term" value="P:DNA-templated DNA replication"/>
    <property type="evidence" value="ECO:0007669"/>
    <property type="project" value="TreeGrafter"/>
</dbReference>
<dbReference type="GO" id="GO:0006364">
    <property type="term" value="P:rRNA processing"/>
    <property type="evidence" value="ECO:0007669"/>
    <property type="project" value="TreeGrafter"/>
</dbReference>
<accession>A0A0E0LJK6</accession>
<dbReference type="Pfam" id="PF00400">
    <property type="entry name" value="WD40"/>
    <property type="match status" value="3"/>
</dbReference>
<dbReference type="InterPro" id="IPR001680">
    <property type="entry name" value="WD40_rpt"/>
</dbReference>
<dbReference type="InterPro" id="IPR045227">
    <property type="entry name" value="WDR18/Ipi3/RID3"/>
</dbReference>
<dbReference type="OMA" id="GVNARIY"/>
<dbReference type="GO" id="GO:0005656">
    <property type="term" value="C:nuclear pre-replicative complex"/>
    <property type="evidence" value="ECO:0007669"/>
    <property type="project" value="TreeGrafter"/>
</dbReference>
<evidence type="ECO:0000313" key="5">
    <source>
        <dbReference type="Proteomes" id="UP000026962"/>
    </source>
</evidence>
<dbReference type="EnsemblPlants" id="OPUNC07G10090.1">
    <property type="protein sequence ID" value="OPUNC07G10090.1"/>
    <property type="gene ID" value="OPUNC07G10090"/>
</dbReference>
<dbReference type="Gene3D" id="2.130.10.10">
    <property type="entry name" value="YVTN repeat-like/Quinoprotein amine dehydrogenase"/>
    <property type="match status" value="2"/>
</dbReference>
<feature type="repeat" description="WD" evidence="3">
    <location>
        <begin position="332"/>
        <end position="373"/>
    </location>
</feature>